<dbReference type="PANTHER" id="PTHR10996">
    <property type="entry name" value="2-HYDROXYACID DEHYDROGENASE-RELATED"/>
    <property type="match status" value="1"/>
</dbReference>
<dbReference type="InterPro" id="IPR029752">
    <property type="entry name" value="D-isomer_DH_CS1"/>
</dbReference>
<evidence type="ECO:0000256" key="1">
    <source>
        <dbReference type="ARBA" id="ARBA00023002"/>
    </source>
</evidence>
<dbReference type="InterPro" id="IPR050223">
    <property type="entry name" value="D-isomer_2-hydroxyacid_DH"/>
</dbReference>
<dbReference type="CDD" id="cd05233">
    <property type="entry name" value="SDR_c"/>
    <property type="match status" value="1"/>
</dbReference>
<dbReference type="AlphaFoldDB" id="A0A9W7ELQ5"/>
<evidence type="ECO:0000259" key="2">
    <source>
        <dbReference type="Pfam" id="PF02826"/>
    </source>
</evidence>
<feature type="domain" description="D-isomer specific 2-hydroxyacid dehydrogenase NAD-binding" evidence="2">
    <location>
        <begin position="367"/>
        <end position="540"/>
    </location>
</feature>
<dbReference type="GO" id="GO:0051287">
    <property type="term" value="F:NAD binding"/>
    <property type="evidence" value="ECO:0007669"/>
    <property type="project" value="InterPro"/>
</dbReference>
<dbReference type="SUPFAM" id="SSF51735">
    <property type="entry name" value="NAD(P)-binding Rossmann-fold domains"/>
    <property type="match status" value="2"/>
</dbReference>
<dbReference type="InterPro" id="IPR020904">
    <property type="entry name" value="Sc_DH/Rdtase_CS"/>
</dbReference>
<dbReference type="Pfam" id="PF02826">
    <property type="entry name" value="2-Hacid_dh_C"/>
    <property type="match status" value="1"/>
</dbReference>
<dbReference type="OrthoDB" id="47007at2759"/>
<dbReference type="GO" id="GO:0005829">
    <property type="term" value="C:cytosol"/>
    <property type="evidence" value="ECO:0007669"/>
    <property type="project" value="TreeGrafter"/>
</dbReference>
<dbReference type="PANTHER" id="PTHR10996:SF283">
    <property type="entry name" value="GLYOXYLATE_HYDROXYPYRUVATE REDUCTASE B"/>
    <property type="match status" value="1"/>
</dbReference>
<evidence type="ECO:0000313" key="4">
    <source>
        <dbReference type="Proteomes" id="UP001165085"/>
    </source>
</evidence>
<dbReference type="CDD" id="cd02513">
    <property type="entry name" value="CMP-NeuAc_Synthase"/>
    <property type="match status" value="1"/>
</dbReference>
<dbReference type="Pfam" id="PF02348">
    <property type="entry name" value="CTP_transf_3"/>
    <property type="match status" value="1"/>
</dbReference>
<evidence type="ECO:0000313" key="3">
    <source>
        <dbReference type="EMBL" id="GMH83763.1"/>
    </source>
</evidence>
<dbReference type="PRINTS" id="PR00080">
    <property type="entry name" value="SDRFAMILY"/>
</dbReference>
<dbReference type="InterPro" id="IPR029044">
    <property type="entry name" value="Nucleotide-diphossugar_trans"/>
</dbReference>
<dbReference type="InterPro" id="IPR036291">
    <property type="entry name" value="NAD(P)-bd_dom_sf"/>
</dbReference>
<keyword evidence="4" id="KW-1185">Reference proteome</keyword>
<dbReference type="PRINTS" id="PR00081">
    <property type="entry name" value="GDHRDH"/>
</dbReference>
<dbReference type="SUPFAM" id="SSF52283">
    <property type="entry name" value="Formate/glycerate dehydrogenase catalytic domain-like"/>
    <property type="match status" value="1"/>
</dbReference>
<protein>
    <recommendedName>
        <fullName evidence="2">D-isomer specific 2-hydroxyacid dehydrogenase NAD-binding domain-containing protein</fullName>
    </recommendedName>
</protein>
<gene>
    <name evidence="3" type="ORF">TrST_g4908</name>
</gene>
<reference evidence="4" key="1">
    <citation type="journal article" date="2023" name="Commun. Biol.">
        <title>Genome analysis of Parmales, the sister group of diatoms, reveals the evolutionary specialization of diatoms from phago-mixotrophs to photoautotrophs.</title>
        <authorList>
            <person name="Ban H."/>
            <person name="Sato S."/>
            <person name="Yoshikawa S."/>
            <person name="Yamada K."/>
            <person name="Nakamura Y."/>
            <person name="Ichinomiya M."/>
            <person name="Sato N."/>
            <person name="Blanc-Mathieu R."/>
            <person name="Endo H."/>
            <person name="Kuwata A."/>
            <person name="Ogata H."/>
        </authorList>
    </citation>
    <scope>NUCLEOTIDE SEQUENCE [LARGE SCALE GENOMIC DNA]</scope>
    <source>
        <strain evidence="4">NIES 3701</strain>
    </source>
</reference>
<keyword evidence="1" id="KW-0560">Oxidoreductase</keyword>
<dbReference type="PROSITE" id="PS00065">
    <property type="entry name" value="D_2_HYDROXYACID_DH_1"/>
    <property type="match status" value="1"/>
</dbReference>
<name>A0A9W7ELQ5_9STRA</name>
<dbReference type="SUPFAM" id="SSF53448">
    <property type="entry name" value="Nucleotide-diphospho-sugar transferases"/>
    <property type="match status" value="1"/>
</dbReference>
<accession>A0A9W7ELQ5</accession>
<dbReference type="GO" id="GO:0030267">
    <property type="term" value="F:glyoxylate reductase (NADPH) activity"/>
    <property type="evidence" value="ECO:0007669"/>
    <property type="project" value="TreeGrafter"/>
</dbReference>
<dbReference type="FunFam" id="3.40.50.720:FF:000084">
    <property type="entry name" value="Short-chain dehydrogenase reductase"/>
    <property type="match status" value="1"/>
</dbReference>
<comment type="caution">
    <text evidence="3">The sequence shown here is derived from an EMBL/GenBank/DDBJ whole genome shotgun (WGS) entry which is preliminary data.</text>
</comment>
<dbReference type="PROSITE" id="PS00061">
    <property type="entry name" value="ADH_SHORT"/>
    <property type="match status" value="1"/>
</dbReference>
<sequence>MDAPLKIVALVPMKHDSVRVPRKNYRPLLNRPLFHWILTSLSKVSLITQIVVDTDSPEITHSIKRYFPSIVVISRPPHLCNDPPMNEILMHDTQVIDADIYLQTHSTNPFLSPSTITSAIQKFLSSTPAYDSLFSVTRVQKRLYSQLGVAVNHNPNILLRTQDLPPVYEENSCIYIFKRCHLAELRNRIGHRPFMFETPPEESFDIDTEVEWQLATKIAEEFYSDMHGFDDPDPDKNSTVLGVEKVEGQTYEFNKNTVLITAPYMMPHVKRFVPILESFGLRVVVADVEERLEENDLLQYANKFDAVICGDDRFTETVYQACAPRLKVVSKWGTGVDSLSPSIAQKYGVAVTRTPGAFTKPVSDSVIGYILAFARQQPKMDKAMKNNDWTKIYGSTIGEKTVGVIGVGQIGQAVMKKLVPFGCKLLGYDIAPVESSFLKAVKATMTTLDELLRTCDFITIHCELNEQSHHIINTNNIEIIKKGCILINTARGPCVQEEAAVLGLRRGILGGAAFDVFESEPLPKSSLLSEFDNVMLAPHNSNQSPVAHENVHWNSIRNVLMELKIPWEDTKSAIDFDSYSSLGTKFETSLSELGKTPKSSDAGSKKYAIVTGALGGIGSETVLCLQDKGYTVIGLDRRDPNSVKNARNVSDHFFNVDIAKFVAMEKCPDTIKTLEAVKAQLAGSLHLLVNNAAHQVVKPCEAITSDDWRETMETNVHAPFALTQYFLPELKASKGSVVNIASIHANLTKPGFVAYASSKGALVSLTKSMAIDLGPSGVRVNAILPAAVSTPMLMDGFKDNPSGYDKLASFHPIGRIGTPREVGEFVCFLSNSVDAGFVTGSALAIDGGIGGRLQDPV</sequence>
<proteinExistence type="predicted"/>
<dbReference type="InterPro" id="IPR006140">
    <property type="entry name" value="D-isomer_DH_NAD-bd"/>
</dbReference>
<dbReference type="GO" id="GO:0016618">
    <property type="term" value="F:hydroxypyruvate reductase [NAD(P)H] activity"/>
    <property type="evidence" value="ECO:0007669"/>
    <property type="project" value="TreeGrafter"/>
</dbReference>
<dbReference type="InterPro" id="IPR002347">
    <property type="entry name" value="SDR_fam"/>
</dbReference>
<dbReference type="Gene3D" id="3.90.550.10">
    <property type="entry name" value="Spore Coat Polysaccharide Biosynthesis Protein SpsA, Chain A"/>
    <property type="match status" value="1"/>
</dbReference>
<dbReference type="Proteomes" id="UP001165085">
    <property type="component" value="Unassembled WGS sequence"/>
</dbReference>
<organism evidence="3 4">
    <name type="scientific">Triparma strigata</name>
    <dbReference type="NCBI Taxonomy" id="1606541"/>
    <lineage>
        <taxon>Eukaryota</taxon>
        <taxon>Sar</taxon>
        <taxon>Stramenopiles</taxon>
        <taxon>Ochrophyta</taxon>
        <taxon>Bolidophyceae</taxon>
        <taxon>Parmales</taxon>
        <taxon>Triparmaceae</taxon>
        <taxon>Triparma</taxon>
    </lineage>
</organism>
<dbReference type="Pfam" id="PF13561">
    <property type="entry name" value="adh_short_C2"/>
    <property type="match status" value="1"/>
</dbReference>
<dbReference type="InterPro" id="IPR003329">
    <property type="entry name" value="Cytidylyl_trans"/>
</dbReference>
<dbReference type="EMBL" id="BRXY01000285">
    <property type="protein sequence ID" value="GMH83763.1"/>
    <property type="molecule type" value="Genomic_DNA"/>
</dbReference>
<dbReference type="Gene3D" id="3.40.50.720">
    <property type="entry name" value="NAD(P)-binding Rossmann-like Domain"/>
    <property type="match status" value="3"/>
</dbReference>